<dbReference type="GO" id="GO:0016020">
    <property type="term" value="C:membrane"/>
    <property type="evidence" value="ECO:0007669"/>
    <property type="project" value="UniProtKB-SubCell"/>
</dbReference>
<evidence type="ECO:0000256" key="7">
    <source>
        <dbReference type="ARBA" id="ARBA00022982"/>
    </source>
</evidence>
<evidence type="ECO:0000256" key="11">
    <source>
        <dbReference type="SAM" id="MobiDB-lite"/>
    </source>
</evidence>
<keyword evidence="7" id="KW-0249">Electron transport</keyword>
<feature type="transmembrane region" description="Helical" evidence="12">
    <location>
        <begin position="119"/>
        <end position="143"/>
    </location>
</feature>
<reference evidence="14 15" key="1">
    <citation type="submission" date="2019-02" db="EMBL/GenBank/DDBJ databases">
        <title>Genome sequencing of the rare red list fungi Antrodiella citrinella (Flaviporus citrinellus).</title>
        <authorList>
            <person name="Buettner E."/>
            <person name="Kellner H."/>
        </authorList>
    </citation>
    <scope>NUCLEOTIDE SEQUENCE [LARGE SCALE GENOMIC DNA]</scope>
    <source>
        <strain evidence="14 15">DSM 108506</strain>
    </source>
</reference>
<sequence>MATPPRTDPLPSPLAQSRTPSAHPRMGAGETEPLLARRTDDEMEDVGVSLFTNLVSGPAFLAQIGGVALVVAVWASVFMHKLSLFSAHPLLNSLGIALLLESTLMLQPTTTPAQKRKGAIVHSILNSFAFIAMYSAFVVVVVSKVKMHEHHFQSAHSIFGITTYVLILLQATVGMIQFYAPSLVGGKEKAQSIYKYHRMSGYLIFVFIVLAAIAVTYTDAFVLAGVLPRIEPTKFGF</sequence>
<evidence type="ECO:0000256" key="6">
    <source>
        <dbReference type="ARBA" id="ARBA00022723"/>
    </source>
</evidence>
<organism evidence="14 15">
    <name type="scientific">Antrodiella citrinella</name>
    <dbReference type="NCBI Taxonomy" id="2447956"/>
    <lineage>
        <taxon>Eukaryota</taxon>
        <taxon>Fungi</taxon>
        <taxon>Dikarya</taxon>
        <taxon>Basidiomycota</taxon>
        <taxon>Agaricomycotina</taxon>
        <taxon>Agaricomycetes</taxon>
        <taxon>Polyporales</taxon>
        <taxon>Steccherinaceae</taxon>
        <taxon>Antrodiella</taxon>
    </lineage>
</organism>
<dbReference type="PANTHER" id="PTHR15422">
    <property type="entry name" value="OS05G0565100 PROTEIN"/>
    <property type="match status" value="1"/>
</dbReference>
<protein>
    <recommendedName>
        <fullName evidence="13">Cytochrome b561 domain-containing protein</fullName>
    </recommendedName>
</protein>
<dbReference type="PANTHER" id="PTHR15422:SF45">
    <property type="entry name" value="CYTOCHROME B561 DOMAIN-CONTAINING PROTEIN"/>
    <property type="match status" value="1"/>
</dbReference>
<evidence type="ECO:0000256" key="9">
    <source>
        <dbReference type="ARBA" id="ARBA00023004"/>
    </source>
</evidence>
<feature type="region of interest" description="Disordered" evidence="11">
    <location>
        <begin position="1"/>
        <end position="39"/>
    </location>
</feature>
<comment type="cofactor">
    <cofactor evidence="1">
        <name>heme b</name>
        <dbReference type="ChEBI" id="CHEBI:60344"/>
    </cofactor>
</comment>
<evidence type="ECO:0000256" key="5">
    <source>
        <dbReference type="ARBA" id="ARBA00022692"/>
    </source>
</evidence>
<keyword evidence="3" id="KW-0813">Transport</keyword>
<evidence type="ECO:0000259" key="13">
    <source>
        <dbReference type="PROSITE" id="PS50939"/>
    </source>
</evidence>
<feature type="compositionally biased region" description="Pro residues" evidence="11">
    <location>
        <begin position="1"/>
        <end position="12"/>
    </location>
</feature>
<gene>
    <name evidence="14" type="ORF">EUX98_g1524</name>
</gene>
<dbReference type="Proteomes" id="UP000308730">
    <property type="component" value="Unassembled WGS sequence"/>
</dbReference>
<name>A0A4V3XJD4_9APHY</name>
<keyword evidence="10 12" id="KW-0472">Membrane</keyword>
<feature type="domain" description="Cytochrome b561" evidence="13">
    <location>
        <begin position="51"/>
        <end position="237"/>
    </location>
</feature>
<proteinExistence type="predicted"/>
<dbReference type="PROSITE" id="PS50939">
    <property type="entry name" value="CYTOCHROME_B561"/>
    <property type="match status" value="1"/>
</dbReference>
<evidence type="ECO:0000256" key="12">
    <source>
        <dbReference type="SAM" id="Phobius"/>
    </source>
</evidence>
<dbReference type="InterPro" id="IPR006593">
    <property type="entry name" value="Cyt_b561/ferric_Rdtase_TM"/>
</dbReference>
<evidence type="ECO:0000256" key="3">
    <source>
        <dbReference type="ARBA" id="ARBA00022448"/>
    </source>
</evidence>
<keyword evidence="4" id="KW-0349">Heme</keyword>
<feature type="transmembrane region" description="Helical" evidence="12">
    <location>
        <begin position="59"/>
        <end position="78"/>
    </location>
</feature>
<dbReference type="Pfam" id="PF03188">
    <property type="entry name" value="Cytochrom_B561"/>
    <property type="match status" value="1"/>
</dbReference>
<evidence type="ECO:0000256" key="1">
    <source>
        <dbReference type="ARBA" id="ARBA00001970"/>
    </source>
</evidence>
<keyword evidence="9" id="KW-0408">Iron</keyword>
<dbReference type="Gene3D" id="1.20.120.1770">
    <property type="match status" value="1"/>
</dbReference>
<dbReference type="SMART" id="SM00665">
    <property type="entry name" value="B561"/>
    <property type="match status" value="1"/>
</dbReference>
<dbReference type="EMBL" id="SGPM01000017">
    <property type="protein sequence ID" value="THH32673.1"/>
    <property type="molecule type" value="Genomic_DNA"/>
</dbReference>
<accession>A0A4V3XJD4</accession>
<dbReference type="OrthoDB" id="432881at2759"/>
<keyword evidence="8 12" id="KW-1133">Transmembrane helix</keyword>
<keyword evidence="6" id="KW-0479">Metal-binding</keyword>
<keyword evidence="15" id="KW-1185">Reference proteome</keyword>
<evidence type="ECO:0000256" key="2">
    <source>
        <dbReference type="ARBA" id="ARBA00004141"/>
    </source>
</evidence>
<dbReference type="InterPro" id="IPR045150">
    <property type="entry name" value="CYB561D1/2"/>
</dbReference>
<evidence type="ECO:0000256" key="4">
    <source>
        <dbReference type="ARBA" id="ARBA00022617"/>
    </source>
</evidence>
<feature type="transmembrane region" description="Helical" evidence="12">
    <location>
        <begin position="200"/>
        <end position="227"/>
    </location>
</feature>
<dbReference type="AlphaFoldDB" id="A0A4V3XJD4"/>
<keyword evidence="5 12" id="KW-0812">Transmembrane</keyword>
<evidence type="ECO:0000313" key="14">
    <source>
        <dbReference type="EMBL" id="THH32673.1"/>
    </source>
</evidence>
<comment type="subcellular location">
    <subcellularLocation>
        <location evidence="2">Membrane</location>
        <topology evidence="2">Multi-pass membrane protein</topology>
    </subcellularLocation>
</comment>
<evidence type="ECO:0000256" key="8">
    <source>
        <dbReference type="ARBA" id="ARBA00022989"/>
    </source>
</evidence>
<feature type="transmembrane region" description="Helical" evidence="12">
    <location>
        <begin position="155"/>
        <end position="180"/>
    </location>
</feature>
<dbReference type="CDD" id="cd08761">
    <property type="entry name" value="Cyt_b561_CYB561D2_like"/>
    <property type="match status" value="1"/>
</dbReference>
<evidence type="ECO:0000256" key="10">
    <source>
        <dbReference type="ARBA" id="ARBA00023136"/>
    </source>
</evidence>
<dbReference type="GO" id="GO:0140575">
    <property type="term" value="F:transmembrane monodehydroascorbate reductase activity"/>
    <property type="evidence" value="ECO:0007669"/>
    <property type="project" value="InterPro"/>
</dbReference>
<comment type="caution">
    <text evidence="14">The sequence shown here is derived from an EMBL/GenBank/DDBJ whole genome shotgun (WGS) entry which is preliminary data.</text>
</comment>
<evidence type="ECO:0000313" key="15">
    <source>
        <dbReference type="Proteomes" id="UP000308730"/>
    </source>
</evidence>
<dbReference type="GO" id="GO:0046872">
    <property type="term" value="F:metal ion binding"/>
    <property type="evidence" value="ECO:0007669"/>
    <property type="project" value="UniProtKB-KW"/>
</dbReference>